<dbReference type="AlphaFoldDB" id="A0A2Z4IVG3"/>
<feature type="compositionally biased region" description="Acidic residues" evidence="1">
    <location>
        <begin position="70"/>
        <end position="79"/>
    </location>
</feature>
<dbReference type="RefSeq" id="WP_112438127.1">
    <property type="nucleotide sequence ID" value="NZ_CP030073.1"/>
</dbReference>
<name>A0A2Z4IVG3_9ACTN</name>
<sequence length="106" mass="10705">MVFSRRLAALAAVVVIPVGIAATSFALADSPKTPEVPSQVDLPSGSATPSRPGPTPSDEAVPRPGVTDNSSDDDDDDDDSGRPGTDRPTGDDRADDDAADDGADDG</sequence>
<evidence type="ECO:0000313" key="4">
    <source>
        <dbReference type="Proteomes" id="UP000249616"/>
    </source>
</evidence>
<evidence type="ECO:0000256" key="1">
    <source>
        <dbReference type="SAM" id="MobiDB-lite"/>
    </source>
</evidence>
<dbReference type="KEGG" id="scad:DN051_05485"/>
<gene>
    <name evidence="3" type="ORF">DN051_05485</name>
</gene>
<dbReference type="EMBL" id="CP030073">
    <property type="protein sequence ID" value="AWW36153.1"/>
    <property type="molecule type" value="Genomic_DNA"/>
</dbReference>
<accession>A0A2Z4IVG3</accession>
<evidence type="ECO:0000256" key="2">
    <source>
        <dbReference type="SAM" id="SignalP"/>
    </source>
</evidence>
<reference evidence="3 4" key="1">
    <citation type="journal article" date="2019" name="Int. J. Syst. Evol. Microbiol.">
        <title>Streptomyces cadmiisoli sp. nov., a novel actinomycete isolated from cadmium-contaminated soil.</title>
        <authorList>
            <person name="Li K."/>
            <person name="Tang X."/>
            <person name="Zhao J."/>
            <person name="Guo Y."/>
            <person name="Tang Y."/>
            <person name="Gao J."/>
        </authorList>
    </citation>
    <scope>NUCLEOTIDE SEQUENCE [LARGE SCALE GENOMIC DNA]</scope>
    <source>
        <strain evidence="3 4">ZFG47</strain>
    </source>
</reference>
<feature type="compositionally biased region" description="Basic and acidic residues" evidence="1">
    <location>
        <begin position="80"/>
        <end position="92"/>
    </location>
</feature>
<proteinExistence type="predicted"/>
<feature type="region of interest" description="Disordered" evidence="1">
    <location>
        <begin position="29"/>
        <end position="106"/>
    </location>
</feature>
<feature type="signal peptide" evidence="2">
    <location>
        <begin position="1"/>
        <end position="28"/>
    </location>
</feature>
<keyword evidence="4" id="KW-1185">Reference proteome</keyword>
<feature type="compositionally biased region" description="Acidic residues" evidence="1">
    <location>
        <begin position="93"/>
        <end position="106"/>
    </location>
</feature>
<feature type="chain" id="PRO_5016443475" evidence="2">
    <location>
        <begin position="29"/>
        <end position="106"/>
    </location>
</feature>
<organism evidence="3 4">
    <name type="scientific">Streptomyces cadmiisoli</name>
    <dbReference type="NCBI Taxonomy" id="2184053"/>
    <lineage>
        <taxon>Bacteria</taxon>
        <taxon>Bacillati</taxon>
        <taxon>Actinomycetota</taxon>
        <taxon>Actinomycetes</taxon>
        <taxon>Kitasatosporales</taxon>
        <taxon>Streptomycetaceae</taxon>
        <taxon>Streptomyces</taxon>
        <taxon>Streptomyces aurantiacus group</taxon>
    </lineage>
</organism>
<dbReference type="Proteomes" id="UP000249616">
    <property type="component" value="Chromosome"/>
</dbReference>
<keyword evidence="2" id="KW-0732">Signal</keyword>
<evidence type="ECO:0000313" key="3">
    <source>
        <dbReference type="EMBL" id="AWW36153.1"/>
    </source>
</evidence>
<protein>
    <submittedName>
        <fullName evidence="3">Small secreted hydrophilic protein</fullName>
    </submittedName>
</protein>